<dbReference type="EMBL" id="CACVKT020005603">
    <property type="protein sequence ID" value="CAC5396075.1"/>
    <property type="molecule type" value="Genomic_DNA"/>
</dbReference>
<name>A0A6J8CJ69_MYTCO</name>
<dbReference type="Proteomes" id="UP000507470">
    <property type="component" value="Unassembled WGS sequence"/>
</dbReference>
<dbReference type="AlphaFoldDB" id="A0A6J8CJ69"/>
<protein>
    <submittedName>
        <fullName evidence="1">Uncharacterized protein</fullName>
    </submittedName>
</protein>
<accession>A0A6J8CJ69</accession>
<sequence length="280" mass="32476">MLHRSTDSYYLDKRTHTTKTNRPILLISTDIYSDHGTHAAQIIGTMQYRSADQNCSDHSIHATQIIRPMLLRSLSPCYIDQLTHKFTNQINIPYFLDQRTHINQINGPIPPRSTDLNYSDYSTHATQFIRPMVHRSKAQTTQIIGPMLLSSLDSCYTDIVVYLLLRSTDPYYSNRRTHNTKIFGPILFRPTDHIFSTQINIPIILRFTDPFFSDQRTNNTHINKPTLLTAMDPYFSDERTHNTKSNRPMLGSADQYYSDQRTLTIQINGPILLRSTDPYY</sequence>
<organism evidence="1 2">
    <name type="scientific">Mytilus coruscus</name>
    <name type="common">Sea mussel</name>
    <dbReference type="NCBI Taxonomy" id="42192"/>
    <lineage>
        <taxon>Eukaryota</taxon>
        <taxon>Metazoa</taxon>
        <taxon>Spiralia</taxon>
        <taxon>Lophotrochozoa</taxon>
        <taxon>Mollusca</taxon>
        <taxon>Bivalvia</taxon>
        <taxon>Autobranchia</taxon>
        <taxon>Pteriomorphia</taxon>
        <taxon>Mytilida</taxon>
        <taxon>Mytiloidea</taxon>
        <taxon>Mytilidae</taxon>
        <taxon>Mytilinae</taxon>
        <taxon>Mytilus</taxon>
    </lineage>
</organism>
<gene>
    <name evidence="1" type="ORF">MCOR_30678</name>
</gene>
<keyword evidence="2" id="KW-1185">Reference proteome</keyword>
<proteinExistence type="predicted"/>
<dbReference type="OrthoDB" id="6124542at2759"/>
<evidence type="ECO:0000313" key="2">
    <source>
        <dbReference type="Proteomes" id="UP000507470"/>
    </source>
</evidence>
<evidence type="ECO:0000313" key="1">
    <source>
        <dbReference type="EMBL" id="CAC5396075.1"/>
    </source>
</evidence>
<reference evidence="1 2" key="1">
    <citation type="submission" date="2020-06" db="EMBL/GenBank/DDBJ databases">
        <authorList>
            <person name="Li R."/>
            <person name="Bekaert M."/>
        </authorList>
    </citation>
    <scope>NUCLEOTIDE SEQUENCE [LARGE SCALE GENOMIC DNA]</scope>
    <source>
        <strain evidence="2">wild</strain>
    </source>
</reference>